<dbReference type="EMBL" id="JANJYJ010000009">
    <property type="protein sequence ID" value="KAK3188223.1"/>
    <property type="molecule type" value="Genomic_DNA"/>
</dbReference>
<dbReference type="PANTHER" id="PTHR31672:SF13">
    <property type="entry name" value="F-BOX PROTEIN CPR30-LIKE"/>
    <property type="match status" value="1"/>
</dbReference>
<dbReference type="InterPro" id="IPR001810">
    <property type="entry name" value="F-box_dom"/>
</dbReference>
<dbReference type="Proteomes" id="UP001281410">
    <property type="component" value="Unassembled WGS sequence"/>
</dbReference>
<evidence type="ECO:0000313" key="2">
    <source>
        <dbReference type="EMBL" id="KAK3188223.1"/>
    </source>
</evidence>
<dbReference type="CDD" id="cd22157">
    <property type="entry name" value="F-box_AtFBW1-like"/>
    <property type="match status" value="1"/>
</dbReference>
<protein>
    <recommendedName>
        <fullName evidence="1">F-box domain-containing protein</fullName>
    </recommendedName>
</protein>
<keyword evidence="3" id="KW-1185">Reference proteome</keyword>
<evidence type="ECO:0000313" key="3">
    <source>
        <dbReference type="Proteomes" id="UP001281410"/>
    </source>
</evidence>
<dbReference type="SMART" id="SM00256">
    <property type="entry name" value="FBOX"/>
    <property type="match status" value="1"/>
</dbReference>
<dbReference type="PROSITE" id="PS50181">
    <property type="entry name" value="FBOX"/>
    <property type="match status" value="1"/>
</dbReference>
<dbReference type="Pfam" id="PF00646">
    <property type="entry name" value="F-box"/>
    <property type="match status" value="1"/>
</dbReference>
<proteinExistence type="predicted"/>
<dbReference type="AlphaFoldDB" id="A0AAD9ZPE8"/>
<accession>A0AAD9ZPE8</accession>
<dbReference type="Gene3D" id="1.20.1280.50">
    <property type="match status" value="1"/>
</dbReference>
<gene>
    <name evidence="2" type="ORF">Dsin_027784</name>
</gene>
<dbReference type="InterPro" id="IPR050796">
    <property type="entry name" value="SCF_F-box_component"/>
</dbReference>
<dbReference type="SUPFAM" id="SSF81383">
    <property type="entry name" value="F-box domain"/>
    <property type="match status" value="1"/>
</dbReference>
<reference evidence="2" key="1">
    <citation type="journal article" date="2023" name="Plant J.">
        <title>Genome sequences and population genomics provide insights into the demographic history, inbreeding, and mutation load of two 'living fossil' tree species of Dipteronia.</title>
        <authorList>
            <person name="Feng Y."/>
            <person name="Comes H.P."/>
            <person name="Chen J."/>
            <person name="Zhu S."/>
            <person name="Lu R."/>
            <person name="Zhang X."/>
            <person name="Li P."/>
            <person name="Qiu J."/>
            <person name="Olsen K.M."/>
            <person name="Qiu Y."/>
        </authorList>
    </citation>
    <scope>NUCLEOTIDE SEQUENCE</scope>
    <source>
        <strain evidence="2">NBL</strain>
    </source>
</reference>
<sequence>MPLSSMEEAAGGQISQVYLLDESKMDKGDVSLASVGLVLPHEIFFEILSWMPAKCLVRCKCVCKQWYKLIEDRSFIVKHLSRTKTVTVYFEDKVESFDVDGTIVEEKFKIMDTFAGLILEKGETLYMQKLVPATFRGLSKLWFYSEHKDGDDDQELLFVYDSKSRKLTETKFADSGPGRRYRIRPSVVTFKKNAIGDGDTKVYKQK</sequence>
<feature type="domain" description="F-box" evidence="1">
    <location>
        <begin position="33"/>
        <end position="80"/>
    </location>
</feature>
<organism evidence="2 3">
    <name type="scientific">Dipteronia sinensis</name>
    <dbReference type="NCBI Taxonomy" id="43782"/>
    <lineage>
        <taxon>Eukaryota</taxon>
        <taxon>Viridiplantae</taxon>
        <taxon>Streptophyta</taxon>
        <taxon>Embryophyta</taxon>
        <taxon>Tracheophyta</taxon>
        <taxon>Spermatophyta</taxon>
        <taxon>Magnoliopsida</taxon>
        <taxon>eudicotyledons</taxon>
        <taxon>Gunneridae</taxon>
        <taxon>Pentapetalae</taxon>
        <taxon>rosids</taxon>
        <taxon>malvids</taxon>
        <taxon>Sapindales</taxon>
        <taxon>Sapindaceae</taxon>
        <taxon>Hippocastanoideae</taxon>
        <taxon>Acereae</taxon>
        <taxon>Dipteronia</taxon>
    </lineage>
</organism>
<dbReference type="InterPro" id="IPR036047">
    <property type="entry name" value="F-box-like_dom_sf"/>
</dbReference>
<comment type="caution">
    <text evidence="2">The sequence shown here is derived from an EMBL/GenBank/DDBJ whole genome shotgun (WGS) entry which is preliminary data.</text>
</comment>
<evidence type="ECO:0000259" key="1">
    <source>
        <dbReference type="PROSITE" id="PS50181"/>
    </source>
</evidence>
<name>A0AAD9ZPE8_9ROSI</name>
<dbReference type="PANTHER" id="PTHR31672">
    <property type="entry name" value="BNACNNG10540D PROTEIN"/>
    <property type="match status" value="1"/>
</dbReference>